<evidence type="ECO:0000256" key="2">
    <source>
        <dbReference type="SAM" id="Coils"/>
    </source>
</evidence>
<evidence type="ECO:0000256" key="3">
    <source>
        <dbReference type="SAM" id="MobiDB-lite"/>
    </source>
</evidence>
<keyword evidence="4" id="KW-1133">Transmembrane helix</keyword>
<dbReference type="SUPFAM" id="SSF50729">
    <property type="entry name" value="PH domain-like"/>
    <property type="match status" value="1"/>
</dbReference>
<sequence>MEDSMSVKSMESVATSDEYEFVNEKGTSKQQQALSEPPMLKIANNGNLEDLQNNLREILTEDSKMEGSEFKVTSASQQNQEKTKKVGHSKFYDVSCVVSSEKQDIMKPEDYVEEELNTLSHVQQECTIFNGVTYLGAAAINAPKSECEIQRNMSILNAEQSLTLGIRVSVSVPNSSQGSVILYDAATQQAIARYEVQRILFYARGESTGSCAACFAFTWSHGDTLESAIYQCHVFRCDIPEAVGQVSACFSKAFHRIPRSMTSSLTGSDFNGFNAGEKVNSRVFIFEVTMEIKEEDGKGGFSTVPKDRNCFKLRSNVAKQVCLSIQQVSSKEGGITLEVERCFGVLVSPGRNVKHSDMRLLEMQVNTGPIMQDKQCYNICGRWDPADPALETLNIETPREGKTFMTIAVDLVIRDIREPVRFVIETSVKVFPQNERFWYFNKRNLVQQFYLNSKEVISGDGTEIHYEVQSIETSGELDRNRLNLALNLASLIRSPSLTSIDTLTPKEEIDSDGDEPMLSGTGEVSKDCSADELASWAEVLDSWQINEQRPKLLIKLTKQGIPEALRGEVWQRLSSCDNSQEMMDKYRMLITKESSCESVILRDINRTFPAHDFFKETGGLGQDSLYRISKAYAVHDEEVGYCQGLSFLVASLLLHMPEEQAFCVLVKLMYDYGLRDLYKDRFDNLYMRFYQLNRLIEDQLPELYKHFCDRGVETHMFAAQWFLTLFTARFPLYLVFHILDVFLLQGLDTLFQVALALLMLCKKELLQLDFESILKYFRVHLPKRCRNEEVARYVMKLACSVTLKKLKKYEAEFMTLKEAQENADEYSNEVEQLRGTVARNEEEKQRLEAELLQIKEMLQREVARADAESRRSNVIIAEYKQVFIRYYIIHLSLSITNSCKNIYTFQICQRLEDDYNAAKTTLSELRAKVSKCEKCRTCIMDSSNILADIAHPLENRIDPMLHRFVSLNSNANHLIYRTDLQFHNEILFYQKYTRPDEIYAKCFYVEERPPLDYVIALENVNTRGYYACSCVHNPPVEYTLAAMRELGRFHGKGYVMKQMQPEKFFDIVEQIQEIRYTNKFTDNIFKFCSNINTLRAIEYLRSQNYDAIFCDKMEAYLSNAFDKVMIKTIQPLEPLATLCHGDFTLSNMLFKTEDNGQLHPMLIDFALIKYSMPAIDLSTYLYICCTNEMRKNKFSEFMQAYHDALKDYLLDAGIQDIEKYSYDALLDDFRRGALFGFVIMCSFIPILLGHLNSELMIQEIINLGPLESVKKQKYMGGDEVSKMLAEALLHLKDLGCLEHVL</sequence>
<dbReference type="SUPFAM" id="SSF47923">
    <property type="entry name" value="Ypt/Rab-GAP domain of gyp1p"/>
    <property type="match status" value="2"/>
</dbReference>
<feature type="non-terminal residue" evidence="7">
    <location>
        <position position="1301"/>
    </location>
</feature>
<dbReference type="InterPro" id="IPR015897">
    <property type="entry name" value="CHK_kinase-like"/>
</dbReference>
<dbReference type="InterPro" id="IPR035969">
    <property type="entry name" value="Rab-GAP_TBC_sf"/>
</dbReference>
<dbReference type="Pfam" id="PF12473">
    <property type="entry name" value="DUF3694"/>
    <property type="match status" value="1"/>
</dbReference>
<dbReference type="Pfam" id="PF02958">
    <property type="entry name" value="EcKL"/>
    <property type="match status" value="1"/>
</dbReference>
<dbReference type="InterPro" id="IPR004119">
    <property type="entry name" value="EcKL"/>
</dbReference>
<dbReference type="FunFam" id="1.10.472.80:FF:000027">
    <property type="entry name" value="GTPase activating protein (Evi5)"/>
    <property type="match status" value="1"/>
</dbReference>
<feature type="region of interest" description="Disordered" evidence="3">
    <location>
        <begin position="1"/>
        <end position="38"/>
    </location>
</feature>
<dbReference type="InterPro" id="IPR050302">
    <property type="entry name" value="Rab_GAP_TBC_domain"/>
</dbReference>
<evidence type="ECO:0000259" key="5">
    <source>
        <dbReference type="PROSITE" id="PS01179"/>
    </source>
</evidence>
<keyword evidence="4" id="KW-0472">Membrane</keyword>
<dbReference type="PANTHER" id="PTHR47219">
    <property type="entry name" value="RAB GTPASE-ACTIVATING PROTEIN 1-LIKE"/>
    <property type="match status" value="1"/>
</dbReference>
<dbReference type="PROSITE" id="PS50086">
    <property type="entry name" value="TBC_RABGAP"/>
    <property type="match status" value="1"/>
</dbReference>
<dbReference type="FunFam" id="1.10.8.270:FF:000001">
    <property type="entry name" value="TBC1 domain family member 1"/>
    <property type="match status" value="1"/>
</dbReference>
<evidence type="ECO:0000256" key="1">
    <source>
        <dbReference type="ARBA" id="ARBA00022468"/>
    </source>
</evidence>
<dbReference type="InterPro" id="IPR000195">
    <property type="entry name" value="Rab-GAP-TBC_dom"/>
</dbReference>
<organism evidence="7 8">
    <name type="scientific">Acromyrmex insinuator</name>
    <dbReference type="NCBI Taxonomy" id="230686"/>
    <lineage>
        <taxon>Eukaryota</taxon>
        <taxon>Metazoa</taxon>
        <taxon>Ecdysozoa</taxon>
        <taxon>Arthropoda</taxon>
        <taxon>Hexapoda</taxon>
        <taxon>Insecta</taxon>
        <taxon>Pterygota</taxon>
        <taxon>Neoptera</taxon>
        <taxon>Endopterygota</taxon>
        <taxon>Hymenoptera</taxon>
        <taxon>Apocrita</taxon>
        <taxon>Aculeata</taxon>
        <taxon>Formicoidea</taxon>
        <taxon>Formicidae</taxon>
        <taxon>Myrmicinae</taxon>
        <taxon>Acromyrmex</taxon>
    </lineage>
</organism>
<dbReference type="PANTHER" id="PTHR47219:SF9">
    <property type="entry name" value="GTPASE ACTIVATING PROTEIN AND CENTROSOME-ASSOCIATED, ISOFORM B"/>
    <property type="match status" value="1"/>
</dbReference>
<dbReference type="Gene3D" id="1.10.10.750">
    <property type="entry name" value="Ypt/Rab-GAP domain of gyp1p, domain 1"/>
    <property type="match status" value="1"/>
</dbReference>
<dbReference type="Gene3D" id="1.10.8.270">
    <property type="entry name" value="putative rabgap domain of human tbc1 domain family member 14 like domains"/>
    <property type="match status" value="1"/>
</dbReference>
<keyword evidence="2" id="KW-0175">Coiled coil</keyword>
<feature type="coiled-coil region" evidence="2">
    <location>
        <begin position="809"/>
        <end position="868"/>
    </location>
</feature>
<dbReference type="GO" id="GO:0005096">
    <property type="term" value="F:GTPase activator activity"/>
    <property type="evidence" value="ECO:0007669"/>
    <property type="project" value="UniProtKB-KW"/>
</dbReference>
<proteinExistence type="predicted"/>
<dbReference type="Pfam" id="PF00640">
    <property type="entry name" value="PID"/>
    <property type="match status" value="1"/>
</dbReference>
<feature type="compositionally biased region" description="Polar residues" evidence="3">
    <location>
        <begin position="1"/>
        <end position="15"/>
    </location>
</feature>
<dbReference type="SUPFAM" id="SSF56112">
    <property type="entry name" value="Protein kinase-like (PK-like)"/>
    <property type="match status" value="1"/>
</dbReference>
<dbReference type="Gene3D" id="3.90.1200.10">
    <property type="match status" value="1"/>
</dbReference>
<dbReference type="InterPro" id="IPR011993">
    <property type="entry name" value="PH-like_dom_sf"/>
</dbReference>
<dbReference type="SMART" id="SM00587">
    <property type="entry name" value="CHK"/>
    <property type="match status" value="1"/>
</dbReference>
<feature type="transmembrane region" description="Helical" evidence="4">
    <location>
        <begin position="1232"/>
        <end position="1251"/>
    </location>
</feature>
<dbReference type="Proteomes" id="UP000667349">
    <property type="component" value="Unassembled WGS sequence"/>
</dbReference>
<protein>
    <submittedName>
        <fullName evidence="7">RBGP1 protein</fullName>
    </submittedName>
</protein>
<accession>A0A836EMI7</accession>
<dbReference type="GO" id="GO:0031267">
    <property type="term" value="F:small GTPase binding"/>
    <property type="evidence" value="ECO:0007669"/>
    <property type="project" value="TreeGrafter"/>
</dbReference>
<evidence type="ECO:0000313" key="7">
    <source>
        <dbReference type="EMBL" id="KAG5316251.1"/>
    </source>
</evidence>
<feature type="non-terminal residue" evidence="7">
    <location>
        <position position="1"/>
    </location>
</feature>
<dbReference type="CDD" id="cd01211">
    <property type="entry name" value="PTB_Rab6GAP"/>
    <property type="match status" value="1"/>
</dbReference>
<dbReference type="InterPro" id="IPR006020">
    <property type="entry name" value="PTB/PI_dom"/>
</dbReference>
<evidence type="ECO:0000256" key="4">
    <source>
        <dbReference type="SAM" id="Phobius"/>
    </source>
</evidence>
<gene>
    <name evidence="7" type="primary">Rabgap1</name>
    <name evidence="7" type="ORF">G6Z75_0005511</name>
</gene>
<feature type="domain" description="Rab-GAP TBC" evidence="6">
    <location>
        <begin position="560"/>
        <end position="746"/>
    </location>
</feature>
<dbReference type="Pfam" id="PF00566">
    <property type="entry name" value="RabGAP-TBC"/>
    <property type="match status" value="1"/>
</dbReference>
<dbReference type="InterPro" id="IPR022164">
    <property type="entry name" value="Kinesin-like"/>
</dbReference>
<dbReference type="EMBL" id="JAANHZ010000077">
    <property type="protein sequence ID" value="KAG5316251.1"/>
    <property type="molecule type" value="Genomic_DNA"/>
</dbReference>
<feature type="domain" description="PID" evidence="5">
    <location>
        <begin position="132"/>
        <end position="237"/>
    </location>
</feature>
<reference evidence="7" key="1">
    <citation type="submission" date="2020-02" db="EMBL/GenBank/DDBJ databases">
        <title>Relaxed selection underlies rapid genomic changes in the transitions from sociality to social parasitism in ants.</title>
        <authorList>
            <person name="Bi X."/>
        </authorList>
    </citation>
    <scope>NUCLEOTIDE SEQUENCE</scope>
    <source>
        <strain evidence="7">BGI-DK2013a</strain>
        <tissue evidence="7">Whole body</tissue>
    </source>
</reference>
<dbReference type="Gene3D" id="2.30.29.30">
    <property type="entry name" value="Pleckstrin-homology domain (PH domain)/Phosphotyrosine-binding domain (PTB)"/>
    <property type="match status" value="1"/>
</dbReference>
<dbReference type="Gene3D" id="1.10.472.80">
    <property type="entry name" value="Ypt/Rab-GAP domain of gyp1p, domain 3"/>
    <property type="match status" value="1"/>
</dbReference>
<evidence type="ECO:0000313" key="8">
    <source>
        <dbReference type="Proteomes" id="UP000667349"/>
    </source>
</evidence>
<dbReference type="PROSITE" id="PS01179">
    <property type="entry name" value="PID"/>
    <property type="match status" value="1"/>
</dbReference>
<keyword evidence="1" id="KW-0343">GTPase activation</keyword>
<dbReference type="SMART" id="SM00164">
    <property type="entry name" value="TBC"/>
    <property type="match status" value="1"/>
</dbReference>
<keyword evidence="4" id="KW-0812">Transmembrane</keyword>
<dbReference type="InterPro" id="IPR011009">
    <property type="entry name" value="Kinase-like_dom_sf"/>
</dbReference>
<evidence type="ECO:0000259" key="6">
    <source>
        <dbReference type="PROSITE" id="PS50086"/>
    </source>
</evidence>
<keyword evidence="8" id="KW-1185">Reference proteome</keyword>
<comment type="caution">
    <text evidence="7">The sequence shown here is derived from an EMBL/GenBank/DDBJ whole genome shotgun (WGS) entry which is preliminary data.</text>
</comment>
<name>A0A836EMI7_9HYME</name>